<gene>
    <name evidence="2" type="ORF">ANCDUO_15227</name>
</gene>
<dbReference type="GO" id="GO:0008289">
    <property type="term" value="F:lipid binding"/>
    <property type="evidence" value="ECO:0007669"/>
    <property type="project" value="InterPro"/>
</dbReference>
<dbReference type="AlphaFoldDB" id="A0A0C2CE78"/>
<reference evidence="2 3" key="1">
    <citation type="submission" date="2013-12" db="EMBL/GenBank/DDBJ databases">
        <title>Draft genome of the parsitic nematode Ancylostoma duodenale.</title>
        <authorList>
            <person name="Mitreva M."/>
        </authorList>
    </citation>
    <scope>NUCLEOTIDE SEQUENCE [LARGE SCALE GENOMIC DNA]</scope>
    <source>
        <strain evidence="2 3">Zhejiang</strain>
    </source>
</reference>
<protein>
    <recommendedName>
        <fullName evidence="4">Lipid-binding serum glycoprotein N-terminal domain-containing protein</fullName>
    </recommendedName>
</protein>
<evidence type="ECO:0000313" key="2">
    <source>
        <dbReference type="EMBL" id="KIH54628.1"/>
    </source>
</evidence>
<dbReference type="Gene3D" id="3.15.10.10">
    <property type="entry name" value="Bactericidal permeability-increasing protein, domain 1"/>
    <property type="match status" value="1"/>
</dbReference>
<dbReference type="EMBL" id="KN738776">
    <property type="protein sequence ID" value="KIH54628.1"/>
    <property type="molecule type" value="Genomic_DNA"/>
</dbReference>
<dbReference type="InterPro" id="IPR032942">
    <property type="entry name" value="BPI/LBP/Plunc"/>
</dbReference>
<feature type="non-terminal residue" evidence="2">
    <location>
        <position position="1"/>
    </location>
</feature>
<organism evidence="2 3">
    <name type="scientific">Ancylostoma duodenale</name>
    <dbReference type="NCBI Taxonomy" id="51022"/>
    <lineage>
        <taxon>Eukaryota</taxon>
        <taxon>Metazoa</taxon>
        <taxon>Ecdysozoa</taxon>
        <taxon>Nematoda</taxon>
        <taxon>Chromadorea</taxon>
        <taxon>Rhabditida</taxon>
        <taxon>Rhabditina</taxon>
        <taxon>Rhabditomorpha</taxon>
        <taxon>Strongyloidea</taxon>
        <taxon>Ancylostomatidae</taxon>
        <taxon>Ancylostomatinae</taxon>
        <taxon>Ancylostoma</taxon>
    </lineage>
</organism>
<evidence type="ECO:0000256" key="1">
    <source>
        <dbReference type="SAM" id="SignalP"/>
    </source>
</evidence>
<sequence>ITGNLGGQVVILLLMPFAGFIQVNIHQATITVELSIERGRNAPYLRVLTCKAQTGYADAYVENGGTIGDFINSVLRVSSAHLRPLYGAKNFDFVFQQRISNIVRRIIPRQLCGQLPSIINEKVNSRLADLPQAIAAKEILNMFMEALIGGAGGSTPTSEYASLME</sequence>
<dbReference type="PANTHER" id="PTHR10504">
    <property type="entry name" value="BACTERICIDAL PERMEABILITY-INCREASING BPI PROTEIN-RELATED"/>
    <property type="match status" value="1"/>
</dbReference>
<dbReference type="SUPFAM" id="SSF55394">
    <property type="entry name" value="Bactericidal permeability-increasing protein, BPI"/>
    <property type="match status" value="1"/>
</dbReference>
<evidence type="ECO:0008006" key="4">
    <source>
        <dbReference type="Google" id="ProtNLM"/>
    </source>
</evidence>
<proteinExistence type="predicted"/>
<evidence type="ECO:0000313" key="3">
    <source>
        <dbReference type="Proteomes" id="UP000054047"/>
    </source>
</evidence>
<dbReference type="GO" id="GO:0005615">
    <property type="term" value="C:extracellular space"/>
    <property type="evidence" value="ECO:0007669"/>
    <property type="project" value="TreeGrafter"/>
</dbReference>
<dbReference type="OrthoDB" id="5858277at2759"/>
<dbReference type="InterPro" id="IPR017943">
    <property type="entry name" value="Bactericidal_perm-incr_a/b_dom"/>
</dbReference>
<feature type="chain" id="PRO_5002146693" description="Lipid-binding serum glycoprotein N-terminal domain-containing protein" evidence="1">
    <location>
        <begin position="21"/>
        <end position="165"/>
    </location>
</feature>
<accession>A0A0C2CE78</accession>
<name>A0A0C2CE78_9BILA</name>
<keyword evidence="3" id="KW-1185">Reference proteome</keyword>
<dbReference type="PANTHER" id="PTHR10504:SF144">
    <property type="entry name" value="BPI1 DOMAIN-CONTAINING PROTEIN"/>
    <property type="match status" value="1"/>
</dbReference>
<feature type="signal peptide" evidence="1">
    <location>
        <begin position="1"/>
        <end position="20"/>
    </location>
</feature>
<keyword evidence="1" id="KW-0732">Signal</keyword>
<dbReference type="Proteomes" id="UP000054047">
    <property type="component" value="Unassembled WGS sequence"/>
</dbReference>